<feature type="region of interest" description="Disordered" evidence="9">
    <location>
        <begin position="1"/>
        <end position="30"/>
    </location>
</feature>
<reference evidence="11" key="2">
    <citation type="submission" date="2017-10" db="EMBL/GenBank/DDBJ databases">
        <title>Ladona fulva Genome sequencing and assembly.</title>
        <authorList>
            <person name="Murali S."/>
            <person name="Richards S."/>
            <person name="Bandaranaike D."/>
            <person name="Bellair M."/>
            <person name="Blankenburg K."/>
            <person name="Chao H."/>
            <person name="Dinh H."/>
            <person name="Doddapaneni H."/>
            <person name="Dugan-Rocha S."/>
            <person name="Elkadiri S."/>
            <person name="Gnanaolivu R."/>
            <person name="Hernandez B."/>
            <person name="Skinner E."/>
            <person name="Javaid M."/>
            <person name="Lee S."/>
            <person name="Li M."/>
            <person name="Ming W."/>
            <person name="Munidasa M."/>
            <person name="Muniz J."/>
            <person name="Nguyen L."/>
            <person name="Hughes D."/>
            <person name="Osuji N."/>
            <person name="Pu L.-L."/>
            <person name="Puazo M."/>
            <person name="Qu C."/>
            <person name="Quiroz J."/>
            <person name="Raj R."/>
            <person name="Weissenberger G."/>
            <person name="Xin Y."/>
            <person name="Zou X."/>
            <person name="Han Y."/>
            <person name="Worley K."/>
            <person name="Muzny D."/>
            <person name="Gibbs R."/>
        </authorList>
    </citation>
    <scope>NUCLEOTIDE SEQUENCE</scope>
    <source>
        <strain evidence="11">Sampled in the wild</strain>
    </source>
</reference>
<evidence type="ECO:0000259" key="10">
    <source>
        <dbReference type="PROSITE" id="PS51019"/>
    </source>
</evidence>
<proteinExistence type="inferred from homology"/>
<dbReference type="PANTHER" id="PTHR45828">
    <property type="entry name" value="CYTOCHROME B561/FERRIC REDUCTASE TRANSMEMBRANE"/>
    <property type="match status" value="1"/>
</dbReference>
<dbReference type="Gene3D" id="2.60.40.4060">
    <property type="entry name" value="Reeler domain"/>
    <property type="match status" value="1"/>
</dbReference>
<evidence type="ECO:0000256" key="7">
    <source>
        <dbReference type="ARBA" id="ARBA00022859"/>
    </source>
</evidence>
<dbReference type="InterPro" id="IPR002861">
    <property type="entry name" value="Reeler_dom"/>
</dbReference>
<gene>
    <name evidence="11" type="ORF">J437_LFUL013484</name>
</gene>
<dbReference type="GO" id="GO:0005576">
    <property type="term" value="C:extracellular region"/>
    <property type="evidence" value="ECO:0007669"/>
    <property type="project" value="UniProtKB-SubCell"/>
</dbReference>
<dbReference type="GO" id="GO:0045087">
    <property type="term" value="P:innate immune response"/>
    <property type="evidence" value="ECO:0007669"/>
    <property type="project" value="UniProtKB-KW"/>
</dbReference>
<dbReference type="OrthoDB" id="6418377at2759"/>
<keyword evidence="7" id="KW-0391">Immunity</keyword>
<evidence type="ECO:0000313" key="12">
    <source>
        <dbReference type="Proteomes" id="UP000792457"/>
    </source>
</evidence>
<dbReference type="InterPro" id="IPR051237">
    <property type="entry name" value="Ferric-chelate_Red/DefProt"/>
</dbReference>
<evidence type="ECO:0000256" key="9">
    <source>
        <dbReference type="SAM" id="MobiDB-lite"/>
    </source>
</evidence>
<comment type="similarity">
    <text evidence="2">Belongs to the insect defense protein family.</text>
</comment>
<protein>
    <recommendedName>
        <fullName evidence="10">Reelin domain-containing protein</fullName>
    </recommendedName>
</protein>
<evidence type="ECO:0000256" key="4">
    <source>
        <dbReference type="ARBA" id="ARBA00022529"/>
    </source>
</evidence>
<dbReference type="CDD" id="cd08544">
    <property type="entry name" value="Reeler"/>
    <property type="match status" value="1"/>
</dbReference>
<evidence type="ECO:0000256" key="2">
    <source>
        <dbReference type="ARBA" id="ARBA00008501"/>
    </source>
</evidence>
<keyword evidence="12" id="KW-1185">Reference proteome</keyword>
<name>A0A8K0P730_LADFU</name>
<comment type="subcellular location">
    <subcellularLocation>
        <location evidence="1">Secreted</location>
    </subcellularLocation>
</comment>
<evidence type="ECO:0000256" key="6">
    <source>
        <dbReference type="ARBA" id="ARBA00022729"/>
    </source>
</evidence>
<comment type="caution">
    <text evidence="11">The sequence shown here is derived from an EMBL/GenBank/DDBJ whole genome shotgun (WGS) entry which is preliminary data.</text>
</comment>
<dbReference type="GO" id="GO:0016020">
    <property type="term" value="C:membrane"/>
    <property type="evidence" value="ECO:0007669"/>
    <property type="project" value="TreeGrafter"/>
</dbReference>
<feature type="domain" description="Reelin" evidence="10">
    <location>
        <begin position="59"/>
        <end position="206"/>
    </location>
</feature>
<dbReference type="InterPro" id="IPR042307">
    <property type="entry name" value="Reeler_sf"/>
</dbReference>
<keyword evidence="5" id="KW-0399">Innate immunity</keyword>
<keyword evidence="8" id="KW-0044">Antibiotic</keyword>
<evidence type="ECO:0000256" key="3">
    <source>
        <dbReference type="ARBA" id="ARBA00022525"/>
    </source>
</evidence>
<reference evidence="11" key="1">
    <citation type="submission" date="2013-04" db="EMBL/GenBank/DDBJ databases">
        <authorList>
            <person name="Qu J."/>
            <person name="Murali S.C."/>
            <person name="Bandaranaike D."/>
            <person name="Bellair M."/>
            <person name="Blankenburg K."/>
            <person name="Chao H."/>
            <person name="Dinh H."/>
            <person name="Doddapaneni H."/>
            <person name="Downs B."/>
            <person name="Dugan-Rocha S."/>
            <person name="Elkadiri S."/>
            <person name="Gnanaolivu R.D."/>
            <person name="Hernandez B."/>
            <person name="Javaid M."/>
            <person name="Jayaseelan J.C."/>
            <person name="Lee S."/>
            <person name="Li M."/>
            <person name="Ming W."/>
            <person name="Munidasa M."/>
            <person name="Muniz J."/>
            <person name="Nguyen L."/>
            <person name="Ongeri F."/>
            <person name="Osuji N."/>
            <person name="Pu L.-L."/>
            <person name="Puazo M."/>
            <person name="Qu C."/>
            <person name="Quiroz J."/>
            <person name="Raj R."/>
            <person name="Weissenberger G."/>
            <person name="Xin Y."/>
            <person name="Zou X."/>
            <person name="Han Y."/>
            <person name="Richards S."/>
            <person name="Worley K."/>
            <person name="Muzny D."/>
            <person name="Gibbs R."/>
        </authorList>
    </citation>
    <scope>NUCLEOTIDE SEQUENCE</scope>
    <source>
        <strain evidence="11">Sampled in the wild</strain>
    </source>
</reference>
<organism evidence="11 12">
    <name type="scientific">Ladona fulva</name>
    <name type="common">Scarce chaser dragonfly</name>
    <name type="synonym">Libellula fulva</name>
    <dbReference type="NCBI Taxonomy" id="123851"/>
    <lineage>
        <taxon>Eukaryota</taxon>
        <taxon>Metazoa</taxon>
        <taxon>Ecdysozoa</taxon>
        <taxon>Arthropoda</taxon>
        <taxon>Hexapoda</taxon>
        <taxon>Insecta</taxon>
        <taxon>Pterygota</taxon>
        <taxon>Palaeoptera</taxon>
        <taxon>Odonata</taxon>
        <taxon>Epiprocta</taxon>
        <taxon>Anisoptera</taxon>
        <taxon>Libelluloidea</taxon>
        <taxon>Libellulidae</taxon>
        <taxon>Ladona</taxon>
    </lineage>
</organism>
<evidence type="ECO:0000256" key="1">
    <source>
        <dbReference type="ARBA" id="ARBA00004613"/>
    </source>
</evidence>
<dbReference type="Proteomes" id="UP000792457">
    <property type="component" value="Unassembled WGS sequence"/>
</dbReference>
<dbReference type="EMBL" id="KZ308920">
    <property type="protein sequence ID" value="KAG8235522.1"/>
    <property type="molecule type" value="Genomic_DNA"/>
</dbReference>
<keyword evidence="6" id="KW-0732">Signal</keyword>
<keyword evidence="4" id="KW-0929">Antimicrobial</keyword>
<dbReference type="PROSITE" id="PS51019">
    <property type="entry name" value="REELIN"/>
    <property type="match status" value="1"/>
</dbReference>
<dbReference type="Pfam" id="PF02014">
    <property type="entry name" value="Reeler"/>
    <property type="match status" value="1"/>
</dbReference>
<accession>A0A8K0P730</accession>
<sequence length="206" mass="22318">MFACSHPPRPAASGQFPAEASKRSSFYRPQRKDSEMKQAVVLCVASCLVSLAFSAAIPEHARPLDPNHVPSSVCESMVPIHNDSKPSTDPAPYTITPSKTNVSPGEVIQVVITGKSGEVYKGFYMQVRKVEGGSEALGKFTLSNLYVNPAIRVSTCPPGTENAISYVSRTAVETLTLEWEAPESFSGTVYFRIPPRQSPRTNPDNS</sequence>
<keyword evidence="3" id="KW-0964">Secreted</keyword>
<evidence type="ECO:0000256" key="8">
    <source>
        <dbReference type="ARBA" id="ARBA00023022"/>
    </source>
</evidence>
<evidence type="ECO:0000313" key="11">
    <source>
        <dbReference type="EMBL" id="KAG8235522.1"/>
    </source>
</evidence>
<dbReference type="GO" id="GO:0042742">
    <property type="term" value="P:defense response to bacterium"/>
    <property type="evidence" value="ECO:0007669"/>
    <property type="project" value="UniProtKB-KW"/>
</dbReference>
<dbReference type="PANTHER" id="PTHR45828:SF9">
    <property type="entry name" value="CELL WALL INTEGRITY AND STRESS RESPONSE COMPONENT 4-LIKE-RELATED"/>
    <property type="match status" value="1"/>
</dbReference>
<evidence type="ECO:0000256" key="5">
    <source>
        <dbReference type="ARBA" id="ARBA00022588"/>
    </source>
</evidence>
<dbReference type="AlphaFoldDB" id="A0A8K0P730"/>